<gene>
    <name evidence="3" type="ORF">FVB32_04080</name>
</gene>
<accession>A0A5C8V5X3</accession>
<dbReference type="Pfam" id="PF03795">
    <property type="entry name" value="YCII"/>
    <property type="match status" value="1"/>
</dbReference>
<feature type="domain" description="YCII-related" evidence="2">
    <location>
        <begin position="15"/>
        <end position="113"/>
    </location>
</feature>
<dbReference type="PANTHER" id="PTHR35174:SF1">
    <property type="entry name" value="BLL0086 PROTEIN"/>
    <property type="match status" value="1"/>
</dbReference>
<reference evidence="3 4" key="1">
    <citation type="submission" date="2019-08" db="EMBL/GenBank/DDBJ databases">
        <title>Professor.</title>
        <authorList>
            <person name="Park J.S."/>
        </authorList>
    </citation>
    <scope>NUCLEOTIDE SEQUENCE [LARGE SCALE GENOMIC DNA]</scope>
    <source>
        <strain evidence="3 4">176CP5-101</strain>
    </source>
</reference>
<evidence type="ECO:0000313" key="4">
    <source>
        <dbReference type="Proteomes" id="UP000321456"/>
    </source>
</evidence>
<dbReference type="SUPFAM" id="SSF54909">
    <property type="entry name" value="Dimeric alpha+beta barrel"/>
    <property type="match status" value="1"/>
</dbReference>
<dbReference type="InterPro" id="IPR011008">
    <property type="entry name" value="Dimeric_a/b-barrel"/>
</dbReference>
<dbReference type="EMBL" id="VRUR01000001">
    <property type="protein sequence ID" value="TXN37474.1"/>
    <property type="molecule type" value="Genomic_DNA"/>
</dbReference>
<evidence type="ECO:0000313" key="3">
    <source>
        <dbReference type="EMBL" id="TXN37474.1"/>
    </source>
</evidence>
<name>A0A5C8V5X3_9FLAO</name>
<evidence type="ECO:0000259" key="2">
    <source>
        <dbReference type="Pfam" id="PF03795"/>
    </source>
</evidence>
<dbReference type="Gene3D" id="3.30.70.1060">
    <property type="entry name" value="Dimeric alpha+beta barrel"/>
    <property type="match status" value="1"/>
</dbReference>
<proteinExistence type="inferred from homology"/>
<protein>
    <recommendedName>
        <fullName evidence="2">YCII-related domain-containing protein</fullName>
    </recommendedName>
</protein>
<dbReference type="PANTHER" id="PTHR35174">
    <property type="entry name" value="BLL7171 PROTEIN-RELATED"/>
    <property type="match status" value="1"/>
</dbReference>
<comment type="similarity">
    <text evidence="1">Belongs to the YciI family.</text>
</comment>
<dbReference type="Proteomes" id="UP000321456">
    <property type="component" value="Unassembled WGS sequence"/>
</dbReference>
<keyword evidence="4" id="KW-1185">Reference proteome</keyword>
<dbReference type="InterPro" id="IPR005545">
    <property type="entry name" value="YCII"/>
</dbReference>
<dbReference type="AlphaFoldDB" id="A0A5C8V5X3"/>
<comment type="caution">
    <text evidence="3">The sequence shown here is derived from an EMBL/GenBank/DDBJ whole genome shotgun (WGS) entry which is preliminary data.</text>
</comment>
<evidence type="ECO:0000256" key="1">
    <source>
        <dbReference type="ARBA" id="ARBA00007689"/>
    </source>
</evidence>
<dbReference type="RefSeq" id="WP_147741433.1">
    <property type="nucleotide sequence ID" value="NZ_VRUR01000001.1"/>
</dbReference>
<organism evidence="3 4">
    <name type="scientific">Flagellimonas hymeniacidonis</name>
    <dbReference type="NCBI Taxonomy" id="2603628"/>
    <lineage>
        <taxon>Bacteria</taxon>
        <taxon>Pseudomonadati</taxon>
        <taxon>Bacteroidota</taxon>
        <taxon>Flavobacteriia</taxon>
        <taxon>Flavobacteriales</taxon>
        <taxon>Flavobacteriaceae</taxon>
        <taxon>Flagellimonas</taxon>
    </lineage>
</organism>
<sequence>MSNFLCLFRGGFEDYNKLTQEEKEALNDDWKKWLEELKEQGKLVDGLPLSQDGKVVSAKGGVITNGPFAEGAELVGGYTIISAQDIEEALQLSINNPHFNFAEGTMEVREIVSLEVQ</sequence>